<dbReference type="EMBL" id="CAKXAJ010006779">
    <property type="protein sequence ID" value="CAH2210162.1"/>
    <property type="molecule type" value="Genomic_DNA"/>
</dbReference>
<reference evidence="3" key="1">
    <citation type="submission" date="2022-03" db="EMBL/GenBank/DDBJ databases">
        <authorList>
            <person name="Lindestad O."/>
        </authorList>
    </citation>
    <scope>NUCLEOTIDE SEQUENCE</scope>
</reference>
<dbReference type="GO" id="GO:0008270">
    <property type="term" value="F:zinc ion binding"/>
    <property type="evidence" value="ECO:0007669"/>
    <property type="project" value="TreeGrafter"/>
</dbReference>
<protein>
    <submittedName>
        <fullName evidence="3">Jg2955 protein</fullName>
    </submittedName>
</protein>
<comment type="caution">
    <text evidence="3">The sequence shown here is derived from an EMBL/GenBank/DDBJ whole genome shotgun (WGS) entry which is preliminary data.</text>
</comment>
<dbReference type="Proteomes" id="UP000838756">
    <property type="component" value="Unassembled WGS sequence"/>
</dbReference>
<dbReference type="GO" id="GO:0005737">
    <property type="term" value="C:cytoplasm"/>
    <property type="evidence" value="ECO:0007669"/>
    <property type="project" value="TreeGrafter"/>
</dbReference>
<organism evidence="3 4">
    <name type="scientific">Pararge aegeria aegeria</name>
    <dbReference type="NCBI Taxonomy" id="348720"/>
    <lineage>
        <taxon>Eukaryota</taxon>
        <taxon>Metazoa</taxon>
        <taxon>Ecdysozoa</taxon>
        <taxon>Arthropoda</taxon>
        <taxon>Hexapoda</taxon>
        <taxon>Insecta</taxon>
        <taxon>Pterygota</taxon>
        <taxon>Neoptera</taxon>
        <taxon>Endopterygota</taxon>
        <taxon>Lepidoptera</taxon>
        <taxon>Glossata</taxon>
        <taxon>Ditrysia</taxon>
        <taxon>Papilionoidea</taxon>
        <taxon>Nymphalidae</taxon>
        <taxon>Satyrinae</taxon>
        <taxon>Satyrini</taxon>
        <taxon>Parargina</taxon>
        <taxon>Pararge</taxon>
    </lineage>
</organism>
<dbReference type="InterPro" id="IPR024571">
    <property type="entry name" value="ERAP1-like_C_dom"/>
</dbReference>
<dbReference type="InterPro" id="IPR050344">
    <property type="entry name" value="Peptidase_M1_aminopeptidases"/>
</dbReference>
<evidence type="ECO:0000313" key="4">
    <source>
        <dbReference type="Proteomes" id="UP000838756"/>
    </source>
</evidence>
<evidence type="ECO:0000259" key="2">
    <source>
        <dbReference type="Pfam" id="PF11838"/>
    </source>
</evidence>
<dbReference type="PANTHER" id="PTHR11533:SF294">
    <property type="entry name" value="THYROTROPIN-RELEASING HORMONE-DEGRADING ECTOENZYME"/>
    <property type="match status" value="1"/>
</dbReference>
<accession>A0A8S4QLX6</accession>
<dbReference type="GO" id="GO:0070006">
    <property type="term" value="F:metalloaminopeptidase activity"/>
    <property type="evidence" value="ECO:0007669"/>
    <property type="project" value="TreeGrafter"/>
</dbReference>
<dbReference type="GO" id="GO:0005615">
    <property type="term" value="C:extracellular space"/>
    <property type="evidence" value="ECO:0007669"/>
    <property type="project" value="TreeGrafter"/>
</dbReference>
<dbReference type="GO" id="GO:0006508">
    <property type="term" value="P:proteolysis"/>
    <property type="evidence" value="ECO:0007669"/>
    <property type="project" value="TreeGrafter"/>
</dbReference>
<proteinExistence type="inferred from homology"/>
<dbReference type="OrthoDB" id="510539at2759"/>
<dbReference type="Pfam" id="PF11838">
    <property type="entry name" value="ERAP1_C"/>
    <property type="match status" value="1"/>
</dbReference>
<sequence>MTNESVVRAQHRVDLLSTACHLQHVECLEQAVRMYTNWMLKHNPDNDNDIHADLRSTVYCVGVQAGNAREWNFAWERFLAVSVPSERELLLSVLGCTRAPYLLY</sequence>
<keyword evidence="4" id="KW-1185">Reference proteome</keyword>
<dbReference type="GO" id="GO:0016020">
    <property type="term" value="C:membrane"/>
    <property type="evidence" value="ECO:0007669"/>
    <property type="project" value="TreeGrafter"/>
</dbReference>
<dbReference type="GO" id="GO:0042277">
    <property type="term" value="F:peptide binding"/>
    <property type="evidence" value="ECO:0007669"/>
    <property type="project" value="TreeGrafter"/>
</dbReference>
<feature type="non-terminal residue" evidence="3">
    <location>
        <position position="1"/>
    </location>
</feature>
<gene>
    <name evidence="3" type="primary">jg2955</name>
    <name evidence="3" type="ORF">PAEG_LOCUS2074</name>
</gene>
<dbReference type="GO" id="GO:0043171">
    <property type="term" value="P:peptide catabolic process"/>
    <property type="evidence" value="ECO:0007669"/>
    <property type="project" value="TreeGrafter"/>
</dbReference>
<dbReference type="Gene3D" id="1.25.50.20">
    <property type="match status" value="1"/>
</dbReference>
<evidence type="ECO:0000256" key="1">
    <source>
        <dbReference type="ARBA" id="ARBA00010136"/>
    </source>
</evidence>
<feature type="domain" description="ERAP1-like C-terminal" evidence="2">
    <location>
        <begin position="3"/>
        <end position="103"/>
    </location>
</feature>
<comment type="similarity">
    <text evidence="1">Belongs to the peptidase M1 family.</text>
</comment>
<dbReference type="PANTHER" id="PTHR11533">
    <property type="entry name" value="PROTEASE M1 ZINC METALLOPROTEASE"/>
    <property type="match status" value="1"/>
</dbReference>
<name>A0A8S4QLX6_9NEOP</name>
<evidence type="ECO:0000313" key="3">
    <source>
        <dbReference type="EMBL" id="CAH2210162.1"/>
    </source>
</evidence>
<dbReference type="AlphaFoldDB" id="A0A8S4QLX6"/>